<evidence type="ECO:0000313" key="4">
    <source>
        <dbReference type="EMBL" id="MBB5144492.1"/>
    </source>
</evidence>
<dbReference type="InterPro" id="IPR050625">
    <property type="entry name" value="ParA/MinD_ATPase"/>
</dbReference>
<proteinExistence type="predicted"/>
<dbReference type="PANTHER" id="PTHR43384">
    <property type="entry name" value="SEPTUM SITE-DETERMINING PROTEIN MIND HOMOLOG, CHLOROPLASTIC-RELATED"/>
    <property type="match status" value="1"/>
</dbReference>
<keyword evidence="4" id="KW-0969">Cilium</keyword>
<dbReference type="InterPro" id="IPR033875">
    <property type="entry name" value="FlhG"/>
</dbReference>
<evidence type="ECO:0000313" key="5">
    <source>
        <dbReference type="Proteomes" id="UP000539075"/>
    </source>
</evidence>
<keyword evidence="1" id="KW-0547">Nucleotide-binding</keyword>
<dbReference type="AlphaFoldDB" id="A0A7W8C4X5"/>
<dbReference type="GO" id="GO:0009898">
    <property type="term" value="C:cytoplasmic side of plasma membrane"/>
    <property type="evidence" value="ECO:0007669"/>
    <property type="project" value="TreeGrafter"/>
</dbReference>
<dbReference type="RefSeq" id="WP_183721545.1">
    <property type="nucleotide sequence ID" value="NZ_JACHGO010000008.1"/>
</dbReference>
<gene>
    <name evidence="4" type="ORF">HNQ38_002607</name>
</gene>
<name>A0A7W8C4X5_9BACT</name>
<dbReference type="PIRSF" id="PIRSF003092">
    <property type="entry name" value="MinD"/>
    <property type="match status" value="1"/>
</dbReference>
<dbReference type="Gene3D" id="3.40.50.300">
    <property type="entry name" value="P-loop containing nucleotide triphosphate hydrolases"/>
    <property type="match status" value="1"/>
</dbReference>
<sequence>MANKTLSVVLLSGKGGVGKTNISLNLAYALFQMGFKNMLMDCDLGLANLDVLLGITPEGNLQNALLGEAQISDVLHHVEPEGFDVLPAASGVPELTELQPDMRDLLLARLEPALDKYDYIFMDVGAGISGTVQTFAAMAAMRIVVITPEPTSLTDSYALIKVLNARYGLRDFMVIVNQATSASEAKSAFEKLHGACRHFLHLEPVLLGHIRNDKKVPEAVCRQQPLMTYAPGSPAAQDIHTLASRLQRLRLGMADWLAPRKILQPTPDKQ</sequence>
<dbReference type="GO" id="GO:0051782">
    <property type="term" value="P:negative regulation of cell division"/>
    <property type="evidence" value="ECO:0007669"/>
    <property type="project" value="TreeGrafter"/>
</dbReference>
<dbReference type="GO" id="GO:0016887">
    <property type="term" value="F:ATP hydrolysis activity"/>
    <property type="evidence" value="ECO:0007669"/>
    <property type="project" value="TreeGrafter"/>
</dbReference>
<dbReference type="CDD" id="cd02038">
    <property type="entry name" value="FlhG-like"/>
    <property type="match status" value="1"/>
</dbReference>
<feature type="domain" description="AAA" evidence="3">
    <location>
        <begin position="10"/>
        <end position="162"/>
    </location>
</feature>
<keyword evidence="4" id="KW-0282">Flagellum</keyword>
<evidence type="ECO:0000259" key="3">
    <source>
        <dbReference type="Pfam" id="PF13614"/>
    </source>
</evidence>
<organism evidence="4 5">
    <name type="scientific">Desulfovibrio intestinalis</name>
    <dbReference type="NCBI Taxonomy" id="58621"/>
    <lineage>
        <taxon>Bacteria</taxon>
        <taxon>Pseudomonadati</taxon>
        <taxon>Thermodesulfobacteriota</taxon>
        <taxon>Desulfovibrionia</taxon>
        <taxon>Desulfovibrionales</taxon>
        <taxon>Desulfovibrionaceae</taxon>
        <taxon>Desulfovibrio</taxon>
    </lineage>
</organism>
<dbReference type="Proteomes" id="UP000539075">
    <property type="component" value="Unassembled WGS sequence"/>
</dbReference>
<dbReference type="GO" id="GO:0005524">
    <property type="term" value="F:ATP binding"/>
    <property type="evidence" value="ECO:0007669"/>
    <property type="project" value="UniProtKB-KW"/>
</dbReference>
<accession>A0A7W8C4X5</accession>
<keyword evidence="5" id="KW-1185">Reference proteome</keyword>
<comment type="caution">
    <text evidence="4">The sequence shown here is derived from an EMBL/GenBank/DDBJ whole genome shotgun (WGS) entry which is preliminary data.</text>
</comment>
<protein>
    <submittedName>
        <fullName evidence="4">Flagellar biosynthesis protein FlhG</fullName>
    </submittedName>
</protein>
<evidence type="ECO:0000256" key="1">
    <source>
        <dbReference type="ARBA" id="ARBA00022741"/>
    </source>
</evidence>
<dbReference type="InterPro" id="IPR027417">
    <property type="entry name" value="P-loop_NTPase"/>
</dbReference>
<dbReference type="Pfam" id="PF13614">
    <property type="entry name" value="AAA_31"/>
    <property type="match status" value="1"/>
</dbReference>
<dbReference type="EMBL" id="JACHGO010000008">
    <property type="protein sequence ID" value="MBB5144492.1"/>
    <property type="molecule type" value="Genomic_DNA"/>
</dbReference>
<dbReference type="GO" id="GO:0005829">
    <property type="term" value="C:cytosol"/>
    <property type="evidence" value="ECO:0007669"/>
    <property type="project" value="TreeGrafter"/>
</dbReference>
<keyword evidence="2" id="KW-0067">ATP-binding</keyword>
<dbReference type="InterPro" id="IPR025501">
    <property type="entry name" value="MinD_FleN"/>
</dbReference>
<dbReference type="InterPro" id="IPR025669">
    <property type="entry name" value="AAA_dom"/>
</dbReference>
<dbReference type="SUPFAM" id="SSF52540">
    <property type="entry name" value="P-loop containing nucleoside triphosphate hydrolases"/>
    <property type="match status" value="1"/>
</dbReference>
<reference evidence="4 5" key="1">
    <citation type="submission" date="2020-08" db="EMBL/GenBank/DDBJ databases">
        <title>Genomic Encyclopedia of Type Strains, Phase IV (KMG-IV): sequencing the most valuable type-strain genomes for metagenomic binning, comparative biology and taxonomic classification.</title>
        <authorList>
            <person name="Goeker M."/>
        </authorList>
    </citation>
    <scope>NUCLEOTIDE SEQUENCE [LARGE SCALE GENOMIC DNA]</scope>
    <source>
        <strain evidence="4 5">DSM 11275</strain>
    </source>
</reference>
<dbReference type="PANTHER" id="PTHR43384:SF4">
    <property type="entry name" value="CELLULOSE BIOSYNTHESIS PROTEIN BCSQ-RELATED"/>
    <property type="match status" value="1"/>
</dbReference>
<evidence type="ECO:0000256" key="2">
    <source>
        <dbReference type="ARBA" id="ARBA00022840"/>
    </source>
</evidence>
<keyword evidence="4" id="KW-0966">Cell projection</keyword>